<evidence type="ECO:0000313" key="1">
    <source>
        <dbReference type="EMBL" id="KKN12667.1"/>
    </source>
</evidence>
<gene>
    <name evidence="1" type="ORF">LCGC14_1014170</name>
</gene>
<dbReference type="AlphaFoldDB" id="A0A0F9NKV9"/>
<organism evidence="1">
    <name type="scientific">marine sediment metagenome</name>
    <dbReference type="NCBI Taxonomy" id="412755"/>
    <lineage>
        <taxon>unclassified sequences</taxon>
        <taxon>metagenomes</taxon>
        <taxon>ecological metagenomes</taxon>
    </lineage>
</organism>
<reference evidence="1" key="1">
    <citation type="journal article" date="2015" name="Nature">
        <title>Complex archaea that bridge the gap between prokaryotes and eukaryotes.</title>
        <authorList>
            <person name="Spang A."/>
            <person name="Saw J.H."/>
            <person name="Jorgensen S.L."/>
            <person name="Zaremba-Niedzwiedzka K."/>
            <person name="Martijn J."/>
            <person name="Lind A.E."/>
            <person name="van Eijk R."/>
            <person name="Schleper C."/>
            <person name="Guy L."/>
            <person name="Ettema T.J."/>
        </authorList>
    </citation>
    <scope>NUCLEOTIDE SEQUENCE</scope>
</reference>
<accession>A0A0F9NKV9</accession>
<proteinExistence type="predicted"/>
<dbReference type="EMBL" id="LAZR01004006">
    <property type="protein sequence ID" value="KKN12667.1"/>
    <property type="molecule type" value="Genomic_DNA"/>
</dbReference>
<name>A0A0F9NKV9_9ZZZZ</name>
<sequence>MELVPSQADLLIENRELKKKIAKLEWIIEKLVKELPFLACQPRKP</sequence>
<comment type="caution">
    <text evidence="1">The sequence shown here is derived from an EMBL/GenBank/DDBJ whole genome shotgun (WGS) entry which is preliminary data.</text>
</comment>
<protein>
    <submittedName>
        <fullName evidence="1">Uncharacterized protein</fullName>
    </submittedName>
</protein>